<keyword evidence="5" id="KW-1185">Reference proteome</keyword>
<evidence type="ECO:0000313" key="4">
    <source>
        <dbReference type="EMBL" id="PMD23894.1"/>
    </source>
</evidence>
<dbReference type="GO" id="GO:0008081">
    <property type="term" value="F:phosphoric diester hydrolase activity"/>
    <property type="evidence" value="ECO:0007669"/>
    <property type="project" value="InterPro"/>
</dbReference>
<dbReference type="AlphaFoldDB" id="A0A2J6QCA1"/>
<dbReference type="PROSITE" id="PS51704">
    <property type="entry name" value="GP_PDE"/>
    <property type="match status" value="1"/>
</dbReference>
<evidence type="ECO:0000259" key="3">
    <source>
        <dbReference type="PROSITE" id="PS51704"/>
    </source>
</evidence>
<feature type="domain" description="GP-PDE" evidence="3">
    <location>
        <begin position="31"/>
        <end position="270"/>
    </location>
</feature>
<protein>
    <submittedName>
        <fullName evidence="4">PLC-like phosphodiesterase</fullName>
    </submittedName>
</protein>
<dbReference type="EMBL" id="KZ613474">
    <property type="protein sequence ID" value="PMD23894.1"/>
    <property type="molecule type" value="Genomic_DNA"/>
</dbReference>
<accession>A0A2J6QCA1</accession>
<gene>
    <name evidence="4" type="ORF">NA56DRAFT_54458</name>
</gene>
<dbReference type="InterPro" id="IPR030395">
    <property type="entry name" value="GP_PDE_dom"/>
</dbReference>
<evidence type="ECO:0000313" key="5">
    <source>
        <dbReference type="Proteomes" id="UP000235672"/>
    </source>
</evidence>
<dbReference type="STRING" id="1745343.A0A2J6QCA1"/>
<dbReference type="PANTHER" id="PTHR43805">
    <property type="entry name" value="GLYCEROPHOSPHORYL DIESTER PHOSPHODIESTERASE"/>
    <property type="match status" value="1"/>
</dbReference>
<keyword evidence="2" id="KW-1133">Transmembrane helix</keyword>
<feature type="region of interest" description="Disordered" evidence="1">
    <location>
        <begin position="1"/>
        <end position="31"/>
    </location>
</feature>
<keyword evidence="2" id="KW-0472">Membrane</keyword>
<dbReference type="Pfam" id="PF03009">
    <property type="entry name" value="GDPD"/>
    <property type="match status" value="1"/>
</dbReference>
<dbReference type="InterPro" id="IPR017946">
    <property type="entry name" value="PLC-like_Pdiesterase_TIM-brl"/>
</dbReference>
<dbReference type="SUPFAM" id="SSF51695">
    <property type="entry name" value="PLC-like phosphodiesterases"/>
    <property type="match status" value="1"/>
</dbReference>
<dbReference type="PANTHER" id="PTHR43805:SF1">
    <property type="entry name" value="GP-PDE DOMAIN-CONTAINING PROTEIN"/>
    <property type="match status" value="1"/>
</dbReference>
<dbReference type="Gene3D" id="3.20.20.190">
    <property type="entry name" value="Phosphatidylinositol (PI) phosphodiesterase"/>
    <property type="match status" value="1"/>
</dbReference>
<evidence type="ECO:0000256" key="2">
    <source>
        <dbReference type="SAM" id="Phobius"/>
    </source>
</evidence>
<keyword evidence="2" id="KW-0812">Transmembrane</keyword>
<sequence length="317" mass="36217">MAETRPLLGEKMEPSNRSFLSAKDTPKGRRPQAIAHRGYRAVFPENTMAAFKGAVKVGAHAIETDIHLTKDNIVVLSHDPTLERCFGRKDKIIDLEWSEIEPLRTIQEPGEPMPQLRELLEYLTEPGLEDIWILLDIKIDNNADDVMRLIGETIKSVTPSKPWNERVLLGFWIASYLPLCHKYLPDFRTAHIGFSITYARQFLKEDGVDFNMFQKSMVGPFGNKFLRDISAAGRSVFLWTVNDKETMKWCVSKNVDGVITDDPLKFLQVSGSFNGERIRLHISHYANAIWINILATIFGFMFRMRAKNPNQTGRSHP</sequence>
<name>A0A2J6QCA1_9HELO</name>
<reference evidence="4 5" key="1">
    <citation type="submission" date="2016-05" db="EMBL/GenBank/DDBJ databases">
        <title>A degradative enzymes factory behind the ericoid mycorrhizal symbiosis.</title>
        <authorList>
            <consortium name="DOE Joint Genome Institute"/>
            <person name="Martino E."/>
            <person name="Morin E."/>
            <person name="Grelet G."/>
            <person name="Kuo A."/>
            <person name="Kohler A."/>
            <person name="Daghino S."/>
            <person name="Barry K."/>
            <person name="Choi C."/>
            <person name="Cichocki N."/>
            <person name="Clum A."/>
            <person name="Copeland A."/>
            <person name="Hainaut M."/>
            <person name="Haridas S."/>
            <person name="Labutti K."/>
            <person name="Lindquist E."/>
            <person name="Lipzen A."/>
            <person name="Khouja H.-R."/>
            <person name="Murat C."/>
            <person name="Ohm R."/>
            <person name="Olson A."/>
            <person name="Spatafora J."/>
            <person name="Veneault-Fourrey C."/>
            <person name="Henrissat B."/>
            <person name="Grigoriev I."/>
            <person name="Martin F."/>
            <person name="Perotto S."/>
        </authorList>
    </citation>
    <scope>NUCLEOTIDE SEQUENCE [LARGE SCALE GENOMIC DNA]</scope>
    <source>
        <strain evidence="4 5">UAMH 7357</strain>
    </source>
</reference>
<dbReference type="Proteomes" id="UP000235672">
    <property type="component" value="Unassembled WGS sequence"/>
</dbReference>
<feature type="transmembrane region" description="Helical" evidence="2">
    <location>
        <begin position="282"/>
        <end position="302"/>
    </location>
</feature>
<evidence type="ECO:0000256" key="1">
    <source>
        <dbReference type="SAM" id="MobiDB-lite"/>
    </source>
</evidence>
<organism evidence="4 5">
    <name type="scientific">Hyaloscypha hepaticicola</name>
    <dbReference type="NCBI Taxonomy" id="2082293"/>
    <lineage>
        <taxon>Eukaryota</taxon>
        <taxon>Fungi</taxon>
        <taxon>Dikarya</taxon>
        <taxon>Ascomycota</taxon>
        <taxon>Pezizomycotina</taxon>
        <taxon>Leotiomycetes</taxon>
        <taxon>Helotiales</taxon>
        <taxon>Hyaloscyphaceae</taxon>
        <taxon>Hyaloscypha</taxon>
    </lineage>
</organism>
<dbReference type="GO" id="GO:0006629">
    <property type="term" value="P:lipid metabolic process"/>
    <property type="evidence" value="ECO:0007669"/>
    <property type="project" value="InterPro"/>
</dbReference>
<dbReference type="CDD" id="cd08570">
    <property type="entry name" value="GDPD_YPL206cp_fungi"/>
    <property type="match status" value="1"/>
</dbReference>
<proteinExistence type="predicted"/>
<dbReference type="OrthoDB" id="1058301at2759"/>